<feature type="compositionally biased region" description="Basic and acidic residues" evidence="1">
    <location>
        <begin position="2820"/>
        <end position="2835"/>
    </location>
</feature>
<feature type="region of interest" description="Disordered" evidence="1">
    <location>
        <begin position="2787"/>
        <end position="2858"/>
    </location>
</feature>
<evidence type="ECO:0000256" key="1">
    <source>
        <dbReference type="SAM" id="MobiDB-lite"/>
    </source>
</evidence>
<dbReference type="OrthoDB" id="274489at2759"/>
<gene>
    <name evidence="2" type="ORF">JKF63_02158</name>
</gene>
<name>A0A836I251_9TRYP</name>
<feature type="compositionally biased region" description="Polar residues" evidence="1">
    <location>
        <begin position="726"/>
        <end position="737"/>
    </location>
</feature>
<reference evidence="2 3" key="1">
    <citation type="submission" date="2021-02" db="EMBL/GenBank/DDBJ databases">
        <title>Porcisia hertigi Genome sequencing and assembly.</title>
        <authorList>
            <person name="Almutairi H."/>
            <person name="Gatherer D."/>
        </authorList>
    </citation>
    <scope>NUCLEOTIDE SEQUENCE [LARGE SCALE GENOMIC DNA]</scope>
    <source>
        <strain evidence="2 3">C119</strain>
    </source>
</reference>
<feature type="region of interest" description="Disordered" evidence="1">
    <location>
        <begin position="724"/>
        <end position="745"/>
    </location>
</feature>
<feature type="region of interest" description="Disordered" evidence="1">
    <location>
        <begin position="2541"/>
        <end position="2577"/>
    </location>
</feature>
<feature type="region of interest" description="Disordered" evidence="1">
    <location>
        <begin position="2428"/>
        <end position="2482"/>
    </location>
</feature>
<dbReference type="KEGG" id="phet:94288277"/>
<feature type="region of interest" description="Disordered" evidence="1">
    <location>
        <begin position="73"/>
        <end position="188"/>
    </location>
</feature>
<feature type="compositionally biased region" description="Gly residues" evidence="1">
    <location>
        <begin position="975"/>
        <end position="985"/>
    </location>
</feature>
<feature type="region of interest" description="Disordered" evidence="1">
    <location>
        <begin position="964"/>
        <end position="1019"/>
    </location>
</feature>
<evidence type="ECO:0000313" key="2">
    <source>
        <dbReference type="EMBL" id="KAG5495105.1"/>
    </source>
</evidence>
<dbReference type="Proteomes" id="UP000674318">
    <property type="component" value="Unassembled WGS sequence"/>
</dbReference>
<protein>
    <submittedName>
        <fullName evidence="2">Uncharacterized protein</fullName>
    </submittedName>
</protein>
<accession>A0A836I251</accession>
<feature type="compositionally biased region" description="Basic and acidic residues" evidence="1">
    <location>
        <begin position="2551"/>
        <end position="2561"/>
    </location>
</feature>
<feature type="compositionally biased region" description="Low complexity" evidence="1">
    <location>
        <begin position="165"/>
        <end position="188"/>
    </location>
</feature>
<dbReference type="EMBL" id="JAFJZO010000033">
    <property type="protein sequence ID" value="KAG5495105.1"/>
    <property type="molecule type" value="Genomic_DNA"/>
</dbReference>
<dbReference type="RefSeq" id="XP_067754357.1">
    <property type="nucleotide sequence ID" value="XM_067898200.1"/>
</dbReference>
<organism evidence="2 3">
    <name type="scientific">Porcisia hertigi</name>
    <dbReference type="NCBI Taxonomy" id="2761500"/>
    <lineage>
        <taxon>Eukaryota</taxon>
        <taxon>Discoba</taxon>
        <taxon>Euglenozoa</taxon>
        <taxon>Kinetoplastea</taxon>
        <taxon>Metakinetoplastina</taxon>
        <taxon>Trypanosomatida</taxon>
        <taxon>Trypanosomatidae</taxon>
        <taxon>Leishmaniinae</taxon>
        <taxon>Porcisia</taxon>
    </lineage>
</organism>
<feature type="compositionally biased region" description="Low complexity" evidence="1">
    <location>
        <begin position="2837"/>
        <end position="2850"/>
    </location>
</feature>
<evidence type="ECO:0000313" key="3">
    <source>
        <dbReference type="Proteomes" id="UP000674318"/>
    </source>
</evidence>
<feature type="compositionally biased region" description="Low complexity" evidence="1">
    <location>
        <begin position="2454"/>
        <end position="2465"/>
    </location>
</feature>
<feature type="compositionally biased region" description="Polar residues" evidence="1">
    <location>
        <begin position="134"/>
        <end position="151"/>
    </location>
</feature>
<sequence length="2877" mass="311448">MRPRLQLSNSPLLLSEYFMVCKMYSDTATARETHQRYIAQVENKRSVFTAQTLRGSEQGVSTDAGAAARIQTSASAPPFPPFSQLGSYPADLSSPARTERDAMQPSLQRPPRSVSPAAGGDEVPPPSGAAPQHSRPTASTTDRPSATLSTLENHDTGGLRQGPPLLRQSSGLDGSSSSRSVGVASQSVANTNTHSAASYAIFRRDWGPEKYDEEFQRPWNAFLHELSGAMVDVVTAWVSDLEEQTSPSRHLVRLSSTCCYDSAHGICLLRWNTMREVRAYVDALHAVVNAPLSEFCVPLTLGMEVLGVPVLCMSLAPVSGPWHGWDAVGMAWHCFCGICATLRLVRPLDPLEGGRGEAATRFVSSGQLGSAVAVDGVSAAACSGTAEVAGIGNVLGDGSVSRSLLRQLETSPACSECYAGAASTLGLAAGTSQQHAGSVSGAWGGRRNSVFYGTPTSLAGSAASCYDPVGPPASASVPAGQGGLRLTLAIGADARWYFIDARAVCLYQWYTRKSWLAARVPRRELYLCENGCAQRAMGPNQLILQSKLRIMVHQMLNGLMSGVSGVRATPTSMQRASYYANTPPITSETISGRGGGGLPYQWQRRVPPILLSTLCHSHGVRYGTYVYAIVDLLRTEEQALFRAVQTAHRHGSLSPNTEARMVQCRRCIQAVVGELIARATKHLIYQEWHAVIRRTPDWLCRFHTLCAAASQAWAEAPAAAEGRVETTGSCGGHSSKTTPHDDDDVTEVSLFGGNGGETPSEGGILAGKGREGTSDELRYAAVGNALGKASLASTLGATSARRRLRDFMEADLEKLGAPLLDALRRVVNGVFTVTPTGAGNMNNSNCNTQATGPGIGGAAPGGSCSGVDSGSSAPCCGTRSGVSPSVSASHLATDDAGRSLAAGNAPVENSGYPAFNPALRGVAFRPDMFEELLLSVNEQYVVQPYSGGERASEWQLLHKEARVMSRRRQRASTTGGSGADLGTGGNTWSSRSAGDTAPSGVPLSAGSSPRKRERGVNSSRFNGPNALWYSATEEESIHVEAQGLYPGWSLQCLQEMIDIPLVLRQACVDVDASFCGADMLRWLSPSIASVSSASYEPRCTARGAATGRPLPLPQACPLRAAVCGTTLELPLCLRSGTVEGALEYAQQQCEVGMAIAAPRQSTVLSGGSKWRGSGIAVGAGHSPHLVYMGKLIQLHAADVRIACRGWPSVEDFDFLNHSVQRGDAVVNRRGGGRRHILQRSGWEFPLAERQHNRTGGCGRFDGDGAVISSGAGEDSRTSVCFKASVYLRLCVLNARVDLNEAISALWNLTECTESMWSSSTVRGFLLRNKIGVLATMARHFTAAGVTMALEAAVADLDMLTGGLLSISPTEDDPLALSTVCLPHSTERRQLSSLHAGSSRPGSACEQCISGSTSRLMSPTRSEAVAVVATTVYTVNNVIPSPSLLSPPITQRQTASVPVTVSPPHRGMGASVAFTNPLGQDTLLPFTGYSENIDHLTPVGSGSSVSVALVNSTSPQKSYHLRSVQCVDLYAALLALLTRHMLLPDAHRTPNESLARAVMFCSLRRELIVLAHGEHSVEAAIAAGDLGHHLLRNPKTWEQAKAEFYRAKRSILYHLHAILDADDNGKAKSEEVMLEHRQPVRRDVAGAVMSQSLSSMVQAVDSTTASAARGDVVDGASAEETRTSRGFGGRVFSARQNGCATSRQRISSSLLPSGSISVYSADLLRMTSTKVNRRVPATMLDRLRHALCSVLNNIAFLFCCQAQRRYLLGRQSMITFVEKARQHNTLHKCSTAFQLRELWRQRWANVEQLLDSADVTLQDLLHDARDLPVYQYAVALNNQACVLLFRHQYTSARRLLLHSLSITMQLRSSSTAGVMLPLELLSSDSDPAGLVLRLVPPQPPLWPVTPSFPASHPLKSVSANGVPVDGSIGSCAADGHKSGSARVDSRVSMAAASIVRTSFSSTGADFAGITNASASATATSTVVPCRVPRALTVIAAMLRSLGVVVDKEGPEDLFMDGDACGQDYYDTPGGVVWERRAQHGPASSAAAGRTATSSSTSTSFSTEQLRACQIHTLRMLYRLEEESGSLRDLRLRQLFCRHLTAWRERRQQRRGRAAAELYRIGVGAITRVYLARRYRFSGYHWWLRQPPQFRRHLGLLLNVSSLGTRRQLWDVWNHLVKESACLLQRVLRASAVRHWMQVQHHFTHFYLRRCRPAVEEAVWQRWRVLLTSFMIHQYVYLGMRAMAQLRDTYQSGRHWVLVFSQRLSEQHHVGYIAAALRELCVREALWRQFQLTLMRLCLEHLQSNWVKEIRWRVVRSPRPSRSLHRHVPQETNLPIAAVAETTAVTASMSITESNAVKIPLLRSPLGPLSSDDGLLLIGRPYTEGTPPTLPSINSCGVAAPLTLSPSPDTSVPSPVDVYAHPPREVINIASLSPPSPSTLLKRTPRSPLLFSLGGTSPAPSPTLSRSSSRRARQVRIEAESSDLDTGTITSLAEKMAREKSHQRLQRRYRDDERDKMAQLRRQRLLHNVKQDTGTSVAETVSLDNLSGGDTRGLTRSDEKAYRQESTVSSAGRGGGDSANAKWRHALRRANEPRGCLRPVAVSDAHPHSVPLPPEGVVPLVCLMPESNLVLGTASSSQYSPLLPMSRDESVVVAGEILKSQSLQRESKAMATSSRIAAAAAAAHRHQLLQASQLLLQFWWRRVALPTYAGMSVLLHRLYNEHCAEAQGLWLASTVSVLRRRILMMSEHGSRSAVLQLEATEMASMLLLQLHSVRWCRCVESHSKWIHSSSSLEKEGTERAAAMKNAAARQRHRRRPASVHAANERRPDSRTPTRERPNTGTSRGTTTAATTSHRPPPEDVVCQLQRWLQRSAGTGSTYR</sequence>
<proteinExistence type="predicted"/>
<comment type="caution">
    <text evidence="2">The sequence shown here is derived from an EMBL/GenBank/DDBJ whole genome shotgun (WGS) entry which is preliminary data.</text>
</comment>
<dbReference type="GeneID" id="94288277"/>
<keyword evidence="3" id="KW-1185">Reference proteome</keyword>